<name>A0ABZ0FFD9_9GAMM</name>
<reference evidence="6 7" key="1">
    <citation type="submission" date="2023-10" db="EMBL/GenBank/DDBJ databases">
        <title>Genome analysis of psychrotrophic aerobic bacterium Aeromonas allosaccharophila BIM B-1809 isolated from infected fish.</title>
        <authorList>
            <person name="Leanovich S.I."/>
            <person name="Sidarenka A.V."/>
            <person name="Akhremchuk A.E."/>
            <person name="Sikolenko M.A."/>
            <person name="Valentovich L.N."/>
        </authorList>
    </citation>
    <scope>NUCLEOTIDE SEQUENCE [LARGE SCALE GENOMIC DNA]</scope>
    <source>
        <strain evidence="6 7">BIM B-1809</strain>
    </source>
</reference>
<dbReference type="SUPFAM" id="SSF102114">
    <property type="entry name" value="Radical SAM enzymes"/>
    <property type="match status" value="1"/>
</dbReference>
<organism evidence="6 7">
    <name type="scientific">Aeromonas allosaccharophila</name>
    <dbReference type="NCBI Taxonomy" id="656"/>
    <lineage>
        <taxon>Bacteria</taxon>
        <taxon>Pseudomonadati</taxon>
        <taxon>Pseudomonadota</taxon>
        <taxon>Gammaproteobacteria</taxon>
        <taxon>Aeromonadales</taxon>
        <taxon>Aeromonadaceae</taxon>
        <taxon>Aeromonas</taxon>
    </lineage>
</organism>
<keyword evidence="4" id="KW-0408">Iron</keyword>
<dbReference type="RefSeq" id="WP_317103974.1">
    <property type="nucleotide sequence ID" value="NZ_CP136584.1"/>
</dbReference>
<keyword evidence="5" id="KW-0411">Iron-sulfur</keyword>
<dbReference type="InterPro" id="IPR050377">
    <property type="entry name" value="Radical_SAM_PqqE_MftC-like"/>
</dbReference>
<comment type="cofactor">
    <cofactor evidence="1">
        <name>[4Fe-4S] cluster</name>
        <dbReference type="ChEBI" id="CHEBI:49883"/>
    </cofactor>
</comment>
<evidence type="ECO:0000256" key="3">
    <source>
        <dbReference type="ARBA" id="ARBA00022723"/>
    </source>
</evidence>
<dbReference type="PANTHER" id="PTHR11228:SF7">
    <property type="entry name" value="PQQA PEPTIDE CYCLASE"/>
    <property type="match status" value="1"/>
</dbReference>
<proteinExistence type="predicted"/>
<dbReference type="SFLD" id="SFLDG01103">
    <property type="entry name" value="Uncharacterised_Radical_SAM_Su"/>
    <property type="match status" value="1"/>
</dbReference>
<accession>A0ABZ0FFD9</accession>
<dbReference type="SFLD" id="SFLDG01067">
    <property type="entry name" value="SPASM/twitch_domain_containing"/>
    <property type="match status" value="1"/>
</dbReference>
<protein>
    <submittedName>
        <fullName evidence="6">His-Xaa-Ser system radical SAM maturase HxsC</fullName>
    </submittedName>
</protein>
<evidence type="ECO:0000313" key="7">
    <source>
        <dbReference type="Proteomes" id="UP001302667"/>
    </source>
</evidence>
<sequence>MSFKLKLKAEIHNPSIIRRPLRVTTMESYVANGRSPEDLCLIYPDRQDRAEALLSINWGAVVIYDQATSPFKGQIIQVTETADPLEDGDIIVTLNNAVYIVYKQHSDSNTLFLTERCDNFCIMCSQPPKDIDDSWRVNDALGIINLLDDEPRTLGVSGGEPTILSADFLNILSRCHEKLPQTQLHILTNGKKLSDRDFINNIRQIGHQRVLWGIPLYGSTALEHDYHVQSRGAFNQTINGLYHLETIGQHIELRIVLTMDVLNNIEALCEFISRNLSFVSFVALMGVELTGFAKRNYKQVYSSIAGYLPALISGVNILKLNGIQALIYNIPQCHLPLSLRDLAVQSISDWKNEFPNGCDGCASKAICCGFFESNIYHKSGILIKSLNGINDGSYIEVKEQL</sequence>
<dbReference type="EMBL" id="CP136584">
    <property type="protein sequence ID" value="WOE68086.1"/>
    <property type="molecule type" value="Genomic_DNA"/>
</dbReference>
<dbReference type="Proteomes" id="UP001302667">
    <property type="component" value="Chromosome"/>
</dbReference>
<dbReference type="InterPro" id="IPR013785">
    <property type="entry name" value="Aldolase_TIM"/>
</dbReference>
<keyword evidence="7" id="KW-1185">Reference proteome</keyword>
<dbReference type="NCBIfam" id="TIGR03977">
    <property type="entry name" value="rSAM_pair_HxsC"/>
    <property type="match status" value="1"/>
</dbReference>
<dbReference type="CDD" id="cd01335">
    <property type="entry name" value="Radical_SAM"/>
    <property type="match status" value="1"/>
</dbReference>
<dbReference type="SFLD" id="SFLDS00029">
    <property type="entry name" value="Radical_SAM"/>
    <property type="match status" value="1"/>
</dbReference>
<dbReference type="InterPro" id="IPR007197">
    <property type="entry name" value="rSAM"/>
</dbReference>
<dbReference type="InterPro" id="IPR024032">
    <property type="entry name" value="rSAM_paired_HxsC"/>
</dbReference>
<keyword evidence="2" id="KW-0949">S-adenosyl-L-methionine</keyword>
<evidence type="ECO:0000256" key="4">
    <source>
        <dbReference type="ARBA" id="ARBA00023004"/>
    </source>
</evidence>
<evidence type="ECO:0000256" key="5">
    <source>
        <dbReference type="ARBA" id="ARBA00023014"/>
    </source>
</evidence>
<evidence type="ECO:0000313" key="6">
    <source>
        <dbReference type="EMBL" id="WOE68086.1"/>
    </source>
</evidence>
<dbReference type="InterPro" id="IPR058240">
    <property type="entry name" value="rSAM_sf"/>
</dbReference>
<dbReference type="PANTHER" id="PTHR11228">
    <property type="entry name" value="RADICAL SAM DOMAIN PROTEIN"/>
    <property type="match status" value="1"/>
</dbReference>
<dbReference type="Gene3D" id="3.20.20.70">
    <property type="entry name" value="Aldolase class I"/>
    <property type="match status" value="1"/>
</dbReference>
<evidence type="ECO:0000256" key="1">
    <source>
        <dbReference type="ARBA" id="ARBA00001966"/>
    </source>
</evidence>
<gene>
    <name evidence="6" type="primary">hxsC</name>
    <name evidence="6" type="ORF">RY972_08560</name>
</gene>
<evidence type="ECO:0000256" key="2">
    <source>
        <dbReference type="ARBA" id="ARBA00022691"/>
    </source>
</evidence>
<keyword evidence="3" id="KW-0479">Metal-binding</keyword>